<proteinExistence type="predicted"/>
<protein>
    <submittedName>
        <fullName evidence="1">Uncharacterized protein</fullName>
    </submittedName>
</protein>
<evidence type="ECO:0000313" key="1">
    <source>
        <dbReference type="EMBL" id="SEN48203.1"/>
    </source>
</evidence>
<sequence length="119" mass="12160">MNMHPLISMGVVAGLSACVAAPATPRGPQPTYGPSQTVEYRGVAFQSKLLAGQPGRALTPAGAVPVDGLRVVVAPFADDQGRMAKDVARIACDRAGGRFNTSALGTYVNGAWVFEGGCA</sequence>
<dbReference type="Proteomes" id="UP000198761">
    <property type="component" value="Unassembled WGS sequence"/>
</dbReference>
<dbReference type="STRING" id="933059.SAMN04488103_105183"/>
<gene>
    <name evidence="1" type="ORF">SAMN04488103_105183</name>
</gene>
<reference evidence="1 2" key="1">
    <citation type="submission" date="2016-10" db="EMBL/GenBank/DDBJ databases">
        <authorList>
            <person name="de Groot N.N."/>
        </authorList>
    </citation>
    <scope>NUCLEOTIDE SEQUENCE [LARGE SCALE GENOMIC DNA]</scope>
    <source>
        <strain evidence="1 2">DSM 3857</strain>
    </source>
</reference>
<dbReference type="EMBL" id="FOCE01000005">
    <property type="protein sequence ID" value="SEN48203.1"/>
    <property type="molecule type" value="Genomic_DNA"/>
</dbReference>
<dbReference type="AlphaFoldDB" id="A0A1H8GW22"/>
<organism evidence="1 2">
    <name type="scientific">Gemmobacter aquatilis</name>
    <dbReference type="NCBI Taxonomy" id="933059"/>
    <lineage>
        <taxon>Bacteria</taxon>
        <taxon>Pseudomonadati</taxon>
        <taxon>Pseudomonadota</taxon>
        <taxon>Alphaproteobacteria</taxon>
        <taxon>Rhodobacterales</taxon>
        <taxon>Paracoccaceae</taxon>
        <taxon>Gemmobacter</taxon>
    </lineage>
</organism>
<evidence type="ECO:0000313" key="2">
    <source>
        <dbReference type="Proteomes" id="UP000198761"/>
    </source>
</evidence>
<accession>A0A1H8GW22</accession>
<name>A0A1H8GW22_9RHOB</name>
<keyword evidence="2" id="KW-1185">Reference proteome</keyword>